<organism evidence="3 4">
    <name type="scientific">Candidatus Accumulibacter proximus</name>
    <dbReference type="NCBI Taxonomy" id="2954385"/>
    <lineage>
        <taxon>Bacteria</taxon>
        <taxon>Pseudomonadati</taxon>
        <taxon>Pseudomonadota</taxon>
        <taxon>Betaproteobacteria</taxon>
        <taxon>Candidatus Accumulibacter</taxon>
    </lineage>
</organism>
<feature type="chain" id="PRO_5038017204" evidence="2">
    <location>
        <begin position="24"/>
        <end position="200"/>
    </location>
</feature>
<evidence type="ECO:0000256" key="2">
    <source>
        <dbReference type="SAM" id="SignalP"/>
    </source>
</evidence>
<feature type="transmembrane region" description="Helical" evidence="1">
    <location>
        <begin position="47"/>
        <end position="74"/>
    </location>
</feature>
<evidence type="ECO:0000256" key="1">
    <source>
        <dbReference type="SAM" id="Phobius"/>
    </source>
</evidence>
<evidence type="ECO:0000313" key="3">
    <source>
        <dbReference type="EMBL" id="MBK7675702.1"/>
    </source>
</evidence>
<sequence length="200" mass="22189">MTLNLLRFSTILLAALLSGLAFAHVLEQPAKMQYDAMLYITLQRSLYVQWGTPHIGGVLEPLTIATTGLLAFFIRSNKRDLWLSVGALFLLLLAFPIVFFWLVAPANAAFLAAMLPNIPLNWSELRSNCGNGPCHAIRTPVCRTSIACSIAAARRERYVRSDEADVIVPASRHSLAIYDQARCEARSRLRLYCCFGSGRC</sequence>
<proteinExistence type="predicted"/>
<comment type="caution">
    <text evidence="3">The sequence shown here is derived from an EMBL/GenBank/DDBJ whole genome shotgun (WGS) entry which is preliminary data.</text>
</comment>
<feature type="signal peptide" evidence="2">
    <location>
        <begin position="1"/>
        <end position="23"/>
    </location>
</feature>
<name>A0A935PZU0_9PROT</name>
<gene>
    <name evidence="3" type="ORF">IPJ27_13610</name>
</gene>
<dbReference type="AlphaFoldDB" id="A0A935PZU0"/>
<keyword evidence="1" id="KW-0812">Transmembrane</keyword>
<dbReference type="EMBL" id="JADJMH010000013">
    <property type="protein sequence ID" value="MBK7675702.1"/>
    <property type="molecule type" value="Genomic_DNA"/>
</dbReference>
<protein>
    <submittedName>
        <fullName evidence="3">Uncharacterized protein</fullName>
    </submittedName>
</protein>
<dbReference type="Proteomes" id="UP000697998">
    <property type="component" value="Unassembled WGS sequence"/>
</dbReference>
<reference evidence="3 4" key="1">
    <citation type="submission" date="2020-10" db="EMBL/GenBank/DDBJ databases">
        <title>Connecting structure to function with the recovery of over 1000 high-quality activated sludge metagenome-assembled genomes encoding full-length rRNA genes using long-read sequencing.</title>
        <authorList>
            <person name="Singleton C.M."/>
            <person name="Petriglieri F."/>
            <person name="Kristensen J.M."/>
            <person name="Kirkegaard R.H."/>
            <person name="Michaelsen T.Y."/>
            <person name="Andersen M.H."/>
            <person name="Karst S.M."/>
            <person name="Dueholm M.S."/>
            <person name="Nielsen P.H."/>
            <person name="Albertsen M."/>
        </authorList>
    </citation>
    <scope>NUCLEOTIDE SEQUENCE [LARGE SCALE GENOMIC DNA]</scope>
    <source>
        <strain evidence="3">EsbW_18-Q3-R4-48_BATAC.285</strain>
    </source>
</reference>
<evidence type="ECO:0000313" key="4">
    <source>
        <dbReference type="Proteomes" id="UP000697998"/>
    </source>
</evidence>
<keyword evidence="1" id="KW-0472">Membrane</keyword>
<accession>A0A935PZU0</accession>
<keyword evidence="1" id="KW-1133">Transmembrane helix</keyword>
<keyword evidence="2" id="KW-0732">Signal</keyword>
<feature type="transmembrane region" description="Helical" evidence="1">
    <location>
        <begin position="81"/>
        <end position="104"/>
    </location>
</feature>